<feature type="domain" description="Pyruvate/ketoisovalerate oxidoreductase catalytic" evidence="2">
    <location>
        <begin position="12"/>
        <end position="172"/>
    </location>
</feature>
<evidence type="ECO:0000259" key="2">
    <source>
        <dbReference type="Pfam" id="PF01558"/>
    </source>
</evidence>
<dbReference type="PANTHER" id="PTHR42730">
    <property type="entry name" value="2-OXOGLUTARATE SYNTHASE SUBUNIT KORC"/>
    <property type="match status" value="1"/>
</dbReference>
<keyword evidence="6" id="KW-1185">Reference proteome</keyword>
<comment type="caution">
    <text evidence="4">The sequence shown here is derived from an EMBL/GenBank/DDBJ whole genome shotgun (WGS) entry which is preliminary data.</text>
</comment>
<dbReference type="Proteomes" id="UP001108123">
    <property type="component" value="Unassembled WGS sequence"/>
</dbReference>
<name>A0A844FFU8_9FIRM</name>
<reference evidence="4 5" key="1">
    <citation type="submission" date="2019-08" db="EMBL/GenBank/DDBJ databases">
        <title>In-depth cultivation of the pig gut microbiome towards novel bacterial diversity and tailored functional studies.</title>
        <authorList>
            <person name="Wylensek D."/>
            <person name="Hitch T.C.A."/>
            <person name="Clavel T."/>
        </authorList>
    </citation>
    <scope>NUCLEOTIDE SEQUENCE [LARGE SCALE GENOMIC DNA]</scope>
    <source>
        <strain evidence="4 5">Med78-601-WT-4W-RMD-3</strain>
    </source>
</reference>
<dbReference type="EMBL" id="JAKNID010000004">
    <property type="protein sequence ID" value="MCG4564272.1"/>
    <property type="molecule type" value="Genomic_DNA"/>
</dbReference>
<dbReference type="InterPro" id="IPR002869">
    <property type="entry name" value="Pyrv_flavodox_OxRed_cen"/>
</dbReference>
<dbReference type="Proteomes" id="UP000462760">
    <property type="component" value="Unassembled WGS sequence"/>
</dbReference>
<organism evidence="4 5">
    <name type="scientific">Anaerosalibacter bizertensis</name>
    <dbReference type="NCBI Taxonomy" id="932217"/>
    <lineage>
        <taxon>Bacteria</taxon>
        <taxon>Bacillati</taxon>
        <taxon>Bacillota</taxon>
        <taxon>Tissierellia</taxon>
        <taxon>Tissierellales</taxon>
        <taxon>Sporanaerobacteraceae</taxon>
        <taxon>Anaerosalibacter</taxon>
    </lineage>
</organism>
<dbReference type="InterPro" id="IPR019752">
    <property type="entry name" value="Pyrv/ketoisovalerate_OxRed_cat"/>
</dbReference>
<reference evidence="3" key="2">
    <citation type="submission" date="2022-01" db="EMBL/GenBank/DDBJ databases">
        <title>Collection of gut derived symbiotic bacterial strains cultured from healthy donors.</title>
        <authorList>
            <person name="Lin H."/>
            <person name="Kohout C."/>
            <person name="Waligurski E."/>
            <person name="Pamer E.G."/>
        </authorList>
    </citation>
    <scope>NUCLEOTIDE SEQUENCE</scope>
    <source>
        <strain evidence="3">MSK.14.39</strain>
    </source>
</reference>
<dbReference type="AlphaFoldDB" id="A0A844FFU8"/>
<gene>
    <name evidence="4" type="ORF">FYJ27_04085</name>
    <name evidence="3" type="ORF">L0P62_02315</name>
</gene>
<evidence type="ECO:0000313" key="5">
    <source>
        <dbReference type="Proteomes" id="UP000462760"/>
    </source>
</evidence>
<dbReference type="Gene3D" id="3.40.920.10">
    <property type="entry name" value="Pyruvate-ferredoxin oxidoreductase, PFOR, domain III"/>
    <property type="match status" value="1"/>
</dbReference>
<dbReference type="OrthoDB" id="9789125at2"/>
<dbReference type="Pfam" id="PF01558">
    <property type="entry name" value="POR"/>
    <property type="match status" value="1"/>
</dbReference>
<dbReference type="PANTHER" id="PTHR42730:SF1">
    <property type="entry name" value="2-OXOGLUTARATE SYNTHASE SUBUNIT KORC"/>
    <property type="match status" value="1"/>
</dbReference>
<protein>
    <submittedName>
        <fullName evidence="3">2-oxoacid:acceptor oxidoreductase family protein</fullName>
    </submittedName>
    <submittedName>
        <fullName evidence="4">2-oxoacid:ferredoxin oxidoreductase subunit gamma</fullName>
    </submittedName>
</protein>
<evidence type="ECO:0000256" key="1">
    <source>
        <dbReference type="ARBA" id="ARBA00023002"/>
    </source>
</evidence>
<proteinExistence type="predicted"/>
<evidence type="ECO:0000313" key="4">
    <source>
        <dbReference type="EMBL" id="MSS42913.1"/>
    </source>
</evidence>
<dbReference type="GO" id="GO:0016903">
    <property type="term" value="F:oxidoreductase activity, acting on the aldehyde or oxo group of donors"/>
    <property type="evidence" value="ECO:0007669"/>
    <property type="project" value="InterPro"/>
</dbReference>
<dbReference type="InterPro" id="IPR052554">
    <property type="entry name" value="2-oxoglutarate_synth_KorC"/>
</dbReference>
<dbReference type="EMBL" id="VULR01000004">
    <property type="protein sequence ID" value="MSS42913.1"/>
    <property type="molecule type" value="Genomic_DNA"/>
</dbReference>
<dbReference type="SUPFAM" id="SSF53323">
    <property type="entry name" value="Pyruvate-ferredoxin oxidoreductase, PFOR, domain III"/>
    <property type="match status" value="1"/>
</dbReference>
<sequence length="201" mass="22062">MVQKELRLSGSGGQGLILAGIILAEAALSDEKNVVQSQSYGPEARGGASKAEVIISEKEINYPKVRNCDVLLALTQVACDKYIDSLKEGGSLILDSSVKNKPDRKDIDIYNVPILETAEKKLHKPMVANMVALGSLNGLIKIVNDNSLETAVLNRVPKGTERINKTALEEGLNLIREYKGEYYERQYRSNEINATELCQAK</sequence>
<evidence type="ECO:0000313" key="3">
    <source>
        <dbReference type="EMBL" id="MCG4564272.1"/>
    </source>
</evidence>
<dbReference type="RefSeq" id="WP_154483557.1">
    <property type="nucleotide sequence ID" value="NZ_JAHLOA010000004.1"/>
</dbReference>
<keyword evidence="1" id="KW-0560">Oxidoreductase</keyword>
<accession>A0A844FFU8</accession>
<evidence type="ECO:0000313" key="6">
    <source>
        <dbReference type="Proteomes" id="UP001108123"/>
    </source>
</evidence>